<keyword evidence="1" id="KW-1133">Transmembrane helix</keyword>
<name>A0A2S8GHS6_9BACT</name>
<protein>
    <submittedName>
        <fullName evidence="2">Uncharacterized protein</fullName>
    </submittedName>
</protein>
<reference evidence="2 3" key="1">
    <citation type="submission" date="2018-02" db="EMBL/GenBank/DDBJ databases">
        <title>Comparative genomes isolates from brazilian mangrove.</title>
        <authorList>
            <person name="Araujo J.E."/>
            <person name="Taketani R.G."/>
            <person name="Silva M.C.P."/>
            <person name="Loureco M.V."/>
            <person name="Andreote F.D."/>
        </authorList>
    </citation>
    <scope>NUCLEOTIDE SEQUENCE [LARGE SCALE GENOMIC DNA]</scope>
    <source>
        <strain evidence="2 3">Nap-Phe MGV</strain>
    </source>
</reference>
<dbReference type="RefSeq" id="WP_105337386.1">
    <property type="nucleotide sequence ID" value="NZ_PUHZ01000021.1"/>
</dbReference>
<dbReference type="AlphaFoldDB" id="A0A2S8GHS6"/>
<keyword evidence="1" id="KW-0472">Membrane</keyword>
<organism evidence="2 3">
    <name type="scientific">Blastopirellula marina</name>
    <dbReference type="NCBI Taxonomy" id="124"/>
    <lineage>
        <taxon>Bacteria</taxon>
        <taxon>Pseudomonadati</taxon>
        <taxon>Planctomycetota</taxon>
        <taxon>Planctomycetia</taxon>
        <taxon>Pirellulales</taxon>
        <taxon>Pirellulaceae</taxon>
        <taxon>Blastopirellula</taxon>
    </lineage>
</organism>
<evidence type="ECO:0000256" key="1">
    <source>
        <dbReference type="SAM" id="Phobius"/>
    </source>
</evidence>
<comment type="caution">
    <text evidence="2">The sequence shown here is derived from an EMBL/GenBank/DDBJ whole genome shotgun (WGS) entry which is preliminary data.</text>
</comment>
<dbReference type="OrthoDB" id="9957639at2"/>
<proteinExistence type="predicted"/>
<evidence type="ECO:0000313" key="2">
    <source>
        <dbReference type="EMBL" id="PQO43986.1"/>
    </source>
</evidence>
<dbReference type="Proteomes" id="UP000237819">
    <property type="component" value="Unassembled WGS sequence"/>
</dbReference>
<gene>
    <name evidence="2" type="ORF">C5Y93_20815</name>
</gene>
<dbReference type="EMBL" id="PUHZ01000021">
    <property type="protein sequence ID" value="PQO43986.1"/>
    <property type="molecule type" value="Genomic_DNA"/>
</dbReference>
<evidence type="ECO:0000313" key="3">
    <source>
        <dbReference type="Proteomes" id="UP000237819"/>
    </source>
</evidence>
<feature type="transmembrane region" description="Helical" evidence="1">
    <location>
        <begin position="12"/>
        <end position="35"/>
    </location>
</feature>
<accession>A0A2S8GHS6</accession>
<sequence>MNDADRTPSRLSATAVICVLMGLLLAAYVGSFYLLSYNGYDSQSLNVEGYYFADPLTEAGDARHQLLCQIYYPMIEIDARLITKRRPGSSIYQFLLSMEVIRVSSRPTD</sequence>
<keyword evidence="1" id="KW-0812">Transmembrane</keyword>